<keyword evidence="5" id="KW-1185">Reference proteome</keyword>
<feature type="transmembrane region" description="Helical" evidence="3">
    <location>
        <begin position="319"/>
        <end position="340"/>
    </location>
</feature>
<evidence type="ECO:0000313" key="4">
    <source>
        <dbReference type="EMBL" id="GJN00719.1"/>
    </source>
</evidence>
<protein>
    <recommendedName>
        <fullName evidence="6">Carboxypeptidase</fullName>
    </recommendedName>
</protein>
<accession>A0AAV5CQ68</accession>
<dbReference type="GO" id="GO:0004185">
    <property type="term" value="F:serine-type carboxypeptidase activity"/>
    <property type="evidence" value="ECO:0007669"/>
    <property type="project" value="InterPro"/>
</dbReference>
<dbReference type="SUPFAM" id="SSF53474">
    <property type="entry name" value="alpha/beta-Hydrolases"/>
    <property type="match status" value="1"/>
</dbReference>
<gene>
    <name evidence="4" type="primary">ga17918</name>
    <name evidence="4" type="ORF">PR202_ga17918</name>
</gene>
<dbReference type="InterPro" id="IPR001563">
    <property type="entry name" value="Peptidase_S10"/>
</dbReference>
<evidence type="ECO:0000256" key="3">
    <source>
        <dbReference type="SAM" id="Phobius"/>
    </source>
</evidence>
<dbReference type="EMBL" id="BQKI01000008">
    <property type="protein sequence ID" value="GJN00719.1"/>
    <property type="molecule type" value="Genomic_DNA"/>
</dbReference>
<dbReference type="Pfam" id="PF00450">
    <property type="entry name" value="Peptidase_S10"/>
    <property type="match status" value="3"/>
</dbReference>
<name>A0AAV5CQ68_ELECO</name>
<dbReference type="Gene3D" id="3.40.50.1820">
    <property type="entry name" value="alpha/beta hydrolase"/>
    <property type="match status" value="3"/>
</dbReference>
<evidence type="ECO:0008006" key="6">
    <source>
        <dbReference type="Google" id="ProtNLM"/>
    </source>
</evidence>
<proteinExistence type="inferred from homology"/>
<comment type="caution">
    <text evidence="4">The sequence shown here is derived from an EMBL/GenBank/DDBJ whole genome shotgun (WGS) entry which is preliminary data.</text>
</comment>
<organism evidence="4 5">
    <name type="scientific">Eleusine coracana subsp. coracana</name>
    <dbReference type="NCBI Taxonomy" id="191504"/>
    <lineage>
        <taxon>Eukaryota</taxon>
        <taxon>Viridiplantae</taxon>
        <taxon>Streptophyta</taxon>
        <taxon>Embryophyta</taxon>
        <taxon>Tracheophyta</taxon>
        <taxon>Spermatophyta</taxon>
        <taxon>Magnoliopsida</taxon>
        <taxon>Liliopsida</taxon>
        <taxon>Poales</taxon>
        <taxon>Poaceae</taxon>
        <taxon>PACMAD clade</taxon>
        <taxon>Chloridoideae</taxon>
        <taxon>Cynodonteae</taxon>
        <taxon>Eleusininae</taxon>
        <taxon>Eleusine</taxon>
    </lineage>
</organism>
<sequence>MLSREWQRRLVPRRRKRTHVLACVKERRTRPSLSLRAHATPTLRCSLFLSLKPTATAHASRSPLLLPAPAVLASRRSPAMTSGPRSLLLHAVAVAGILLLVVPAAVFAKEEAWRGEQERDRVPRVPGQPFNPSFAHYAGYVTVSEQRGAALFYWFFEAAEDPGSKPLVLWLNGGKVPHPRAAHHMFGVDFANILFLDSPVGVGYSYSNTSDDVLTNGDARTENSILMELSFGLGHYVPQLAQAIKRHHEATGDKSLNLKGYMVCPLCIHLRKCEKILDIASAEAGNIDSYSIFTPTCHASFAASKNKVMKRLHPTPTCLGLKAFVVVIAAVVVIVIVLTIDILHSEVVNTHWGDCERSVLHIYHELMQYGLRIWVFSGDTDAVIPVTSTRYSVDALKLPTVTPWHAWYDDDGEVGGWSQGYEGLTFVTVRGAGHEVPLHRPKQALTLFKSFLAGSPMPVQSNMHSDM</sequence>
<dbReference type="PANTHER" id="PTHR11802">
    <property type="entry name" value="SERINE PROTEASE FAMILY S10 SERINE CARBOXYPEPTIDASE"/>
    <property type="match status" value="1"/>
</dbReference>
<keyword evidence="3" id="KW-0472">Membrane</keyword>
<keyword evidence="3" id="KW-1133">Transmembrane helix</keyword>
<dbReference type="Proteomes" id="UP001054889">
    <property type="component" value="Unassembled WGS sequence"/>
</dbReference>
<dbReference type="PRINTS" id="PR00724">
    <property type="entry name" value="CRBOXYPTASEC"/>
</dbReference>
<dbReference type="PANTHER" id="PTHR11802:SF32">
    <property type="entry name" value="SERINE CARBOXYPEPTIDASE-LIKE 29"/>
    <property type="match status" value="1"/>
</dbReference>
<dbReference type="PROSITE" id="PS00560">
    <property type="entry name" value="CARBOXYPEPT_SER_HIS"/>
    <property type="match status" value="1"/>
</dbReference>
<dbReference type="InterPro" id="IPR029058">
    <property type="entry name" value="AB_hydrolase_fold"/>
</dbReference>
<evidence type="ECO:0000256" key="1">
    <source>
        <dbReference type="ARBA" id="ARBA00009431"/>
    </source>
</evidence>
<reference evidence="4" key="1">
    <citation type="journal article" date="2018" name="DNA Res.">
        <title>Multiple hybrid de novo genome assembly of finger millet, an orphan allotetraploid crop.</title>
        <authorList>
            <person name="Hatakeyama M."/>
            <person name="Aluri S."/>
            <person name="Balachadran M.T."/>
            <person name="Sivarajan S.R."/>
            <person name="Patrignani A."/>
            <person name="Gruter S."/>
            <person name="Poveda L."/>
            <person name="Shimizu-Inatsugi R."/>
            <person name="Baeten J."/>
            <person name="Francoijs K.J."/>
            <person name="Nataraja K.N."/>
            <person name="Reddy Y.A.N."/>
            <person name="Phadnis S."/>
            <person name="Ravikumar R.L."/>
            <person name="Schlapbach R."/>
            <person name="Sreeman S.M."/>
            <person name="Shimizu K.K."/>
        </authorList>
    </citation>
    <scope>NUCLEOTIDE SEQUENCE</scope>
</reference>
<evidence type="ECO:0000313" key="5">
    <source>
        <dbReference type="Proteomes" id="UP001054889"/>
    </source>
</evidence>
<keyword evidence="2" id="KW-0325">Glycoprotein</keyword>
<dbReference type="InterPro" id="IPR033124">
    <property type="entry name" value="Ser_caboxypep_his_AS"/>
</dbReference>
<reference evidence="4" key="2">
    <citation type="submission" date="2021-12" db="EMBL/GenBank/DDBJ databases">
        <title>Resequencing data analysis of finger millet.</title>
        <authorList>
            <person name="Hatakeyama M."/>
            <person name="Aluri S."/>
            <person name="Balachadran M.T."/>
            <person name="Sivarajan S.R."/>
            <person name="Poveda L."/>
            <person name="Shimizu-Inatsugi R."/>
            <person name="Schlapbach R."/>
            <person name="Sreeman S.M."/>
            <person name="Shimizu K.K."/>
        </authorList>
    </citation>
    <scope>NUCLEOTIDE SEQUENCE</scope>
</reference>
<feature type="transmembrane region" description="Helical" evidence="3">
    <location>
        <begin position="87"/>
        <end position="108"/>
    </location>
</feature>
<dbReference type="AlphaFoldDB" id="A0AAV5CQ68"/>
<dbReference type="GO" id="GO:0006508">
    <property type="term" value="P:proteolysis"/>
    <property type="evidence" value="ECO:0007669"/>
    <property type="project" value="InterPro"/>
</dbReference>
<dbReference type="GO" id="GO:0005773">
    <property type="term" value="C:vacuole"/>
    <property type="evidence" value="ECO:0007669"/>
    <property type="project" value="TreeGrafter"/>
</dbReference>
<evidence type="ECO:0000256" key="2">
    <source>
        <dbReference type="ARBA" id="ARBA00023180"/>
    </source>
</evidence>
<comment type="similarity">
    <text evidence="1">Belongs to the peptidase S10 family.</text>
</comment>
<keyword evidence="3" id="KW-0812">Transmembrane</keyword>